<dbReference type="Proteomes" id="UP000029736">
    <property type="component" value="Unassembled WGS sequence"/>
</dbReference>
<sequence length="400" mass="46434">MILEEDVSILYFQVSKATNKIFQLSDGRCVIRKDKQTVPVSFDQISFERQEIISREYDRVFVDGATVDDLDLSLIKSMSNEYLPGLSAEYYLQQIGLAEFEAVELRFKRAALLLFAKNINKWHPRCQIRIIEVNGIVLKSGREYNVKNDETISGNIFELLSAGWNRIKPYLAYKTEFGENAVFEQKFSYPEEAIREAIVNAITHRDYSLNNGIEFYIYSNRIELVSPGRLLSTISIESLRNQEGNHESRNSNIANTLREHKIVRELGEGMRRIYEVLMQNEMDLPILEETRNSFKITFNNSSIYTDKELTYLKLFDSFDLSNNQKKIVLLGMKNKEISPNDIYSAMNTNDRNTYDREVTVLRNNKILKSVRTNQEATNLARKNRIAKNKIGRFKIAIPKN</sequence>
<dbReference type="AlphaFoldDB" id="A0A098S0X3"/>
<dbReference type="InterPro" id="IPR038475">
    <property type="entry name" value="RecG_C_sf"/>
</dbReference>
<accession>A0A098S0X3</accession>
<dbReference type="Gene3D" id="3.30.565.60">
    <property type="match status" value="1"/>
</dbReference>
<comment type="caution">
    <text evidence="1">The sequence shown here is derived from an EMBL/GenBank/DDBJ whole genome shotgun (WGS) entry which is preliminary data.</text>
</comment>
<protein>
    <submittedName>
        <fullName evidence="1">Uncharacterized protein</fullName>
    </submittedName>
</protein>
<evidence type="ECO:0000313" key="1">
    <source>
        <dbReference type="EMBL" id="KGE84772.1"/>
    </source>
</evidence>
<organism evidence="1 2">
    <name type="scientific">Phaeodactylibacter xiamenensis</name>
    <dbReference type="NCBI Taxonomy" id="1524460"/>
    <lineage>
        <taxon>Bacteria</taxon>
        <taxon>Pseudomonadati</taxon>
        <taxon>Bacteroidota</taxon>
        <taxon>Saprospiria</taxon>
        <taxon>Saprospirales</taxon>
        <taxon>Haliscomenobacteraceae</taxon>
        <taxon>Phaeodactylibacter</taxon>
    </lineage>
</organism>
<dbReference type="EMBL" id="JPOS01000146">
    <property type="protein sequence ID" value="KGE84772.1"/>
    <property type="molecule type" value="Genomic_DNA"/>
</dbReference>
<dbReference type="PANTHER" id="PTHR30595">
    <property type="entry name" value="GLPR-RELATED TRANSCRIPTIONAL REPRESSOR"/>
    <property type="match status" value="1"/>
</dbReference>
<keyword evidence="2" id="KW-1185">Reference proteome</keyword>
<evidence type="ECO:0000313" key="2">
    <source>
        <dbReference type="Proteomes" id="UP000029736"/>
    </source>
</evidence>
<dbReference type="STRING" id="1524460.IX84_32050"/>
<name>A0A098S0X3_9BACT</name>
<reference evidence="1 2" key="1">
    <citation type="journal article" date="2014" name="Int. J. Syst. Evol. Microbiol.">
        <title>Phaeodactylibacter xiamenensis gen. nov., sp. nov., a member of the family Saprospiraceae isolated from the marine alga Phaeodactylum tricornutum.</title>
        <authorList>
            <person name="Chen Z.Jr."/>
            <person name="Lei X."/>
            <person name="Lai Q."/>
            <person name="Li Y."/>
            <person name="Zhang B."/>
            <person name="Zhang J."/>
            <person name="Zhang H."/>
            <person name="Yang L."/>
            <person name="Zheng W."/>
            <person name="Tian Y."/>
            <person name="Yu Z."/>
            <person name="Xu H.Jr."/>
            <person name="Zheng T."/>
        </authorList>
    </citation>
    <scope>NUCLEOTIDE SEQUENCE [LARGE SCALE GENOMIC DNA]</scope>
    <source>
        <strain evidence="1 2">KD52</strain>
    </source>
</reference>
<proteinExistence type="predicted"/>
<dbReference type="OrthoDB" id="9807907at2"/>
<dbReference type="PANTHER" id="PTHR30595:SF6">
    <property type="entry name" value="SCHLAFEN ALBA-2 DOMAIN-CONTAINING PROTEIN"/>
    <property type="match status" value="1"/>
</dbReference>
<gene>
    <name evidence="1" type="ORF">IX84_32050</name>
</gene>
<dbReference type="Pfam" id="PF13749">
    <property type="entry name" value="HATPase_c_4"/>
    <property type="match status" value="1"/>
</dbReference>